<comment type="caution">
    <text evidence="2">The sequence shown here is derived from an EMBL/GenBank/DDBJ whole genome shotgun (WGS) entry which is preliminary data.</text>
</comment>
<evidence type="ECO:0000313" key="2">
    <source>
        <dbReference type="EMBL" id="MPN58499.1"/>
    </source>
</evidence>
<sequence>MVVAESLAQGAVQHGQQHRLGSDRSGQLDPQVGMGRGDPGDRVTGGGTGTVGATDLERDEDDFLGAQPGQLPGHLDRGGAGSAEIGGPYDEFGAPGHELVPHRMGDLRDLGIAVAMGEQDEGRGRHCRFLSPRAAG</sequence>
<name>A0A645J725_9ZZZZ</name>
<organism evidence="2">
    <name type="scientific">bioreactor metagenome</name>
    <dbReference type="NCBI Taxonomy" id="1076179"/>
    <lineage>
        <taxon>unclassified sequences</taxon>
        <taxon>metagenomes</taxon>
        <taxon>ecological metagenomes</taxon>
    </lineage>
</organism>
<feature type="region of interest" description="Disordered" evidence="1">
    <location>
        <begin position="1"/>
        <end position="95"/>
    </location>
</feature>
<evidence type="ECO:0000256" key="1">
    <source>
        <dbReference type="SAM" id="MobiDB-lite"/>
    </source>
</evidence>
<dbReference type="EMBL" id="VSSQ01131254">
    <property type="protein sequence ID" value="MPN58499.1"/>
    <property type="molecule type" value="Genomic_DNA"/>
</dbReference>
<proteinExistence type="predicted"/>
<dbReference type="AlphaFoldDB" id="A0A645J725"/>
<gene>
    <name evidence="2" type="ORF">SDC9_206204</name>
</gene>
<accession>A0A645J725</accession>
<protein>
    <submittedName>
        <fullName evidence="2">Uncharacterized protein</fullName>
    </submittedName>
</protein>
<reference evidence="2" key="1">
    <citation type="submission" date="2019-08" db="EMBL/GenBank/DDBJ databases">
        <authorList>
            <person name="Kucharzyk K."/>
            <person name="Murdoch R.W."/>
            <person name="Higgins S."/>
            <person name="Loffler F."/>
        </authorList>
    </citation>
    <scope>NUCLEOTIDE SEQUENCE</scope>
</reference>